<dbReference type="RefSeq" id="WP_139080192.1">
    <property type="nucleotide sequence ID" value="NZ_VDFV01000002.1"/>
</dbReference>
<evidence type="ECO:0000313" key="3">
    <source>
        <dbReference type="Proteomes" id="UP000305709"/>
    </source>
</evidence>
<proteinExistence type="predicted"/>
<dbReference type="Proteomes" id="UP000305709">
    <property type="component" value="Unassembled WGS sequence"/>
</dbReference>
<organism evidence="2 3">
    <name type="scientific">Rubellimicrobium roseum</name>
    <dbReference type="NCBI Taxonomy" id="687525"/>
    <lineage>
        <taxon>Bacteria</taxon>
        <taxon>Pseudomonadati</taxon>
        <taxon>Pseudomonadota</taxon>
        <taxon>Alphaproteobacteria</taxon>
        <taxon>Rhodobacterales</taxon>
        <taxon>Roseobacteraceae</taxon>
        <taxon>Rubellimicrobium</taxon>
    </lineage>
</organism>
<sequence length="262" mass="29241">MAIRTVVWGENVHEQKNRIVAGVYPKGMHQAIADALNQDPAIEATTATLQEPEHGLPAARLADTDVLLWWGHAAHKEVSDEVVERVAEAVWSGMGLLVLHSGHFAKIFKRLMGAPCNLTWREAGERERLWVTSRNHPIAAGLPDHFELEQEEMYGEPFGVPEPLETVFVSWFQGGEVFRSGLTYKRGAGNVFYFRPGHETYPTYHDANVQLVLKNAVKWAHNPAARVQGDVTRAPNVPVEQALESIEERGPKLHHAGEEGLR</sequence>
<name>A0A5C4NHK0_9RHOB</name>
<evidence type="ECO:0000313" key="2">
    <source>
        <dbReference type="EMBL" id="TNC74231.1"/>
    </source>
</evidence>
<accession>A0A5C4NHK0</accession>
<feature type="domain" description="ThuA-like" evidence="1">
    <location>
        <begin position="27"/>
        <end position="220"/>
    </location>
</feature>
<dbReference type="InterPro" id="IPR029010">
    <property type="entry name" value="ThuA-like"/>
</dbReference>
<dbReference type="InterPro" id="IPR009381">
    <property type="entry name" value="Trehalose_catabolism_ThuA_prok"/>
</dbReference>
<dbReference type="Pfam" id="PF06283">
    <property type="entry name" value="ThuA"/>
    <property type="match status" value="1"/>
</dbReference>
<comment type="caution">
    <text evidence="2">The sequence shown here is derived from an EMBL/GenBank/DDBJ whole genome shotgun (WGS) entry which is preliminary data.</text>
</comment>
<dbReference type="EMBL" id="VDFV01000002">
    <property type="protein sequence ID" value="TNC74231.1"/>
    <property type="molecule type" value="Genomic_DNA"/>
</dbReference>
<dbReference type="SUPFAM" id="SSF52317">
    <property type="entry name" value="Class I glutamine amidotransferase-like"/>
    <property type="match status" value="1"/>
</dbReference>
<dbReference type="InterPro" id="IPR029062">
    <property type="entry name" value="Class_I_gatase-like"/>
</dbReference>
<reference evidence="2 3" key="1">
    <citation type="submission" date="2019-06" db="EMBL/GenBank/DDBJ databases">
        <authorList>
            <person name="Jiang L."/>
        </authorList>
    </citation>
    <scope>NUCLEOTIDE SEQUENCE [LARGE SCALE GENOMIC DNA]</scope>
    <source>
        <strain evidence="2 3">YIM 48858</strain>
    </source>
</reference>
<evidence type="ECO:0000259" key="1">
    <source>
        <dbReference type="Pfam" id="PF06283"/>
    </source>
</evidence>
<dbReference type="PIRSF" id="PIRSF030013">
    <property type="entry name" value="ThuA"/>
    <property type="match status" value="1"/>
</dbReference>
<dbReference type="AlphaFoldDB" id="A0A5C4NHK0"/>
<protein>
    <submittedName>
        <fullName evidence="2">Trehalose utilization protein ThuA</fullName>
    </submittedName>
</protein>
<gene>
    <name evidence="2" type="ORF">FHG71_03320</name>
</gene>
<dbReference type="Gene3D" id="3.40.50.880">
    <property type="match status" value="1"/>
</dbReference>
<dbReference type="OrthoDB" id="252909at2"/>
<keyword evidence="3" id="KW-1185">Reference proteome</keyword>